<sequence>MALGLLEDRLLAEQKWVIERLKREFDHFNEKLAQLDQADLVLPLALILPQSMAAIAQNFPTIGEFSKQKGEKIFQSEIYQRVGGARLAGLPRWLLVQIQNKTFGQSIYKLRRGNEPGEWRPRDMEFAWHRACDEILKEEGAHKWLDLPVRAFRMSERANRALQGHIEGLITLRQILGISYRDLKKGRAVGSGCRGEFLAIVEACRQLAREQSDFCQWRHPLLRPVSTQAAVIQAVSVRREDWVRQTAFRNRIETLFEWTCRDLQHNHGHWIYQHELGNAAKEFKPLFDFKDLFEATGNLGELTRQSHYQDKQFEGVGPAALLDLTEFLIWCRDMRQPSTVAHAA</sequence>
<comment type="caution">
    <text evidence="1">The sequence shown here is derived from an EMBL/GenBank/DDBJ whole genome shotgun (WGS) entry which is preliminary data.</text>
</comment>
<gene>
    <name evidence="1" type="ORF">PbB2_02820</name>
</gene>
<proteinExistence type="predicted"/>
<accession>A0A2P2EDJ7</accession>
<dbReference type="AlphaFoldDB" id="A0A2P2EDJ7"/>
<reference evidence="1 2" key="1">
    <citation type="journal article" date="2018" name="Genome Announc.">
        <title>Draft Genome Sequence of "Candidatus Phycosocius bacilliformis," an Alphaproteobacterial Ectosymbiont of the Hydrocarbon-Producing Green Alga Botryococcus braunii.</title>
        <authorList>
            <person name="Tanabe Y."/>
            <person name="Yamaguchi H."/>
            <person name="Watanabe M.M."/>
        </authorList>
    </citation>
    <scope>NUCLEOTIDE SEQUENCE [LARGE SCALE GENOMIC DNA]</scope>
    <source>
        <strain evidence="1 2">BOTRYCO-2</strain>
    </source>
</reference>
<dbReference type="Proteomes" id="UP000245086">
    <property type="component" value="Unassembled WGS sequence"/>
</dbReference>
<evidence type="ECO:0000313" key="2">
    <source>
        <dbReference type="Proteomes" id="UP000245086"/>
    </source>
</evidence>
<dbReference type="EMBL" id="BFBR01000010">
    <property type="protein sequence ID" value="GBF59128.1"/>
    <property type="molecule type" value="Genomic_DNA"/>
</dbReference>
<keyword evidence="2" id="KW-1185">Reference proteome</keyword>
<protein>
    <submittedName>
        <fullName evidence="1">Uncharacterized protein</fullName>
    </submittedName>
</protein>
<name>A0A2P2EDJ7_9PROT</name>
<evidence type="ECO:0000313" key="1">
    <source>
        <dbReference type="EMBL" id="GBF59128.1"/>
    </source>
</evidence>
<organism evidence="1 2">
    <name type="scientific">Candidatus Phycosocius bacilliformis</name>
    <dbReference type="NCBI Taxonomy" id="1445552"/>
    <lineage>
        <taxon>Bacteria</taxon>
        <taxon>Pseudomonadati</taxon>
        <taxon>Pseudomonadota</taxon>
        <taxon>Alphaproteobacteria</taxon>
        <taxon>Caulobacterales</taxon>
        <taxon>Caulobacterales incertae sedis</taxon>
        <taxon>Candidatus Phycosocius</taxon>
    </lineage>
</organism>